<keyword evidence="2" id="KW-1185">Reference proteome</keyword>
<accession>A0A498Q1D9</accession>
<reference evidence="1 2" key="1">
    <citation type="submission" date="2018-09" db="EMBL/GenBank/DDBJ databases">
        <authorList>
            <person name="Tagini F."/>
        </authorList>
    </citation>
    <scope>NUCLEOTIDE SEQUENCE [LARGE SCALE GENOMIC DNA]</scope>
    <source>
        <strain evidence="1 2">MK136</strain>
    </source>
</reference>
<organism evidence="1 2">
    <name type="scientific">Mycobacterium attenuatum</name>
    <dbReference type="NCBI Taxonomy" id="2341086"/>
    <lineage>
        <taxon>Bacteria</taxon>
        <taxon>Bacillati</taxon>
        <taxon>Actinomycetota</taxon>
        <taxon>Actinomycetes</taxon>
        <taxon>Mycobacteriales</taxon>
        <taxon>Mycobacteriaceae</taxon>
        <taxon>Mycobacterium</taxon>
    </lineage>
</organism>
<protein>
    <submittedName>
        <fullName evidence="1">Uncharacterized protein</fullName>
    </submittedName>
</protein>
<gene>
    <name evidence="1" type="ORF">LAUMK136_03245</name>
</gene>
<sequence length="183" mass="19307">MLGYGVGAKFCHLTQNRPAAPLGGAVDPAAGATVGNPGQRLQTGPHGVRVGVIGVVDHRYPVRAGGHLHPMPRHRTRGAKRGCHLIEGGAAFQPDGGRTQRVGDLVVAGDAQLDLSRSIAAVHGELRPGQLVQRHRPGPHVCGAASPTDTNHPRRGHLGHRRHHGVVGIEDDHAGLRNSLRQF</sequence>
<evidence type="ECO:0000313" key="1">
    <source>
        <dbReference type="EMBL" id="VBA39948.1"/>
    </source>
</evidence>
<proteinExistence type="predicted"/>
<evidence type="ECO:0000313" key="2">
    <source>
        <dbReference type="Proteomes" id="UP000273307"/>
    </source>
</evidence>
<dbReference type="AlphaFoldDB" id="A0A498Q1D9"/>
<dbReference type="Proteomes" id="UP000273307">
    <property type="component" value="Unassembled WGS sequence"/>
</dbReference>
<name>A0A498Q1D9_9MYCO</name>
<dbReference type="EMBL" id="UPHP01000083">
    <property type="protein sequence ID" value="VBA39948.1"/>
    <property type="molecule type" value="Genomic_DNA"/>
</dbReference>